<dbReference type="Proteomes" id="UP000445582">
    <property type="component" value="Unassembled WGS sequence"/>
</dbReference>
<dbReference type="InterPro" id="IPR013783">
    <property type="entry name" value="Ig-like_fold"/>
</dbReference>
<dbReference type="Pfam" id="PF00345">
    <property type="entry name" value="PapD_N"/>
    <property type="match status" value="1"/>
</dbReference>
<dbReference type="PANTHER" id="PTHR30251:SF4">
    <property type="entry name" value="SLR1668 PROTEIN"/>
    <property type="match status" value="1"/>
</dbReference>
<dbReference type="EMBL" id="WTYN01000001">
    <property type="protein sequence ID" value="MXO63438.1"/>
    <property type="molecule type" value="Genomic_DNA"/>
</dbReference>
<dbReference type="GO" id="GO:0030288">
    <property type="term" value="C:outer membrane-bounded periplasmic space"/>
    <property type="evidence" value="ECO:0007669"/>
    <property type="project" value="InterPro"/>
</dbReference>
<dbReference type="InterPro" id="IPR008962">
    <property type="entry name" value="PapD-like_sf"/>
</dbReference>
<evidence type="ECO:0000313" key="2">
    <source>
        <dbReference type="EMBL" id="MXO63438.1"/>
    </source>
</evidence>
<dbReference type="PANTHER" id="PTHR30251">
    <property type="entry name" value="PILUS ASSEMBLY CHAPERONE"/>
    <property type="match status" value="1"/>
</dbReference>
<dbReference type="InterPro" id="IPR016147">
    <property type="entry name" value="Pili_assmbl_chaperone_N"/>
</dbReference>
<dbReference type="Gene3D" id="2.60.40.10">
    <property type="entry name" value="Immunoglobulins"/>
    <property type="match status" value="1"/>
</dbReference>
<dbReference type="SUPFAM" id="SSF49354">
    <property type="entry name" value="PapD-like"/>
    <property type="match status" value="1"/>
</dbReference>
<dbReference type="GO" id="GO:0071555">
    <property type="term" value="P:cell wall organization"/>
    <property type="evidence" value="ECO:0007669"/>
    <property type="project" value="InterPro"/>
</dbReference>
<name>A0A844YK76_9SPHN</name>
<gene>
    <name evidence="2" type="ORF">GRI48_10485</name>
</gene>
<organism evidence="2 3">
    <name type="scientific">Qipengyuania oceanensis</name>
    <dbReference type="NCBI Taxonomy" id="1463597"/>
    <lineage>
        <taxon>Bacteria</taxon>
        <taxon>Pseudomonadati</taxon>
        <taxon>Pseudomonadota</taxon>
        <taxon>Alphaproteobacteria</taxon>
        <taxon>Sphingomonadales</taxon>
        <taxon>Erythrobacteraceae</taxon>
        <taxon>Qipengyuania</taxon>
    </lineage>
</organism>
<evidence type="ECO:0000313" key="3">
    <source>
        <dbReference type="Proteomes" id="UP000445582"/>
    </source>
</evidence>
<keyword evidence="3" id="KW-1185">Reference proteome</keyword>
<protein>
    <submittedName>
        <fullName evidence="2">Fimbria/pilus periplasmic chaperone</fullName>
    </submittedName>
</protein>
<accession>A0A844YK76</accession>
<dbReference type="RefSeq" id="WP_160675097.1">
    <property type="nucleotide sequence ID" value="NZ_WTYN01000001.1"/>
</dbReference>
<comment type="caution">
    <text evidence="2">The sequence shown here is derived from an EMBL/GenBank/DDBJ whole genome shotgun (WGS) entry which is preliminary data.</text>
</comment>
<proteinExistence type="predicted"/>
<reference evidence="2 3" key="1">
    <citation type="submission" date="2019-12" db="EMBL/GenBank/DDBJ databases">
        <title>Genomic-based taxomic classification of the family Erythrobacteraceae.</title>
        <authorList>
            <person name="Xu L."/>
        </authorList>
    </citation>
    <scope>NUCLEOTIDE SEQUENCE [LARGE SCALE GENOMIC DNA]</scope>
    <source>
        <strain evidence="2 3">MCCC 1A09965</strain>
    </source>
</reference>
<sequence>MILDMSPTGRGAIARVEFTNDADRDIPYEVQMMRGDISPTGELTLVPADEDFLVFPPQVLIEANSQQVFRVQYLADKPLAKSEIYYLAIRQIPVEFEPGVNQVQVVINYNVLVNVVPPGSSPEPVVRQASYIERAQSTEGLTEDQSPEVVPVEKGVMVDLGNDGTRYFFASDAKWLISGKTASGADLEMRLEGKELSKYTGVGVVGPGKLRQFFFPTEEPVRQDTLKVSVEL</sequence>
<feature type="domain" description="Pili assembly chaperone N-terminal" evidence="1">
    <location>
        <begin position="48"/>
        <end position="117"/>
    </location>
</feature>
<dbReference type="InterPro" id="IPR050643">
    <property type="entry name" value="Periplasmic_pilus_chap"/>
</dbReference>
<evidence type="ECO:0000259" key="1">
    <source>
        <dbReference type="Pfam" id="PF00345"/>
    </source>
</evidence>
<dbReference type="OrthoDB" id="369595at2"/>
<dbReference type="AlphaFoldDB" id="A0A844YK76"/>